<keyword evidence="2" id="KW-1185">Reference proteome</keyword>
<dbReference type="SUPFAM" id="SSF53474">
    <property type="entry name" value="alpha/beta-Hydrolases"/>
    <property type="match status" value="1"/>
</dbReference>
<evidence type="ECO:0000313" key="2">
    <source>
        <dbReference type="Proteomes" id="UP000235005"/>
    </source>
</evidence>
<keyword evidence="1" id="KW-0378">Hydrolase</keyword>
<dbReference type="EMBL" id="PKUS01000048">
    <property type="protein sequence ID" value="PLW66782.1"/>
    <property type="molecule type" value="Genomic_DNA"/>
</dbReference>
<organism evidence="1 2">
    <name type="scientific">Pseudohalioglobus lutimaris</name>
    <dbReference type="NCBI Taxonomy" id="1737061"/>
    <lineage>
        <taxon>Bacteria</taxon>
        <taxon>Pseudomonadati</taxon>
        <taxon>Pseudomonadota</taxon>
        <taxon>Gammaproteobacteria</taxon>
        <taxon>Cellvibrionales</taxon>
        <taxon>Halieaceae</taxon>
        <taxon>Pseudohalioglobus</taxon>
    </lineage>
</organism>
<dbReference type="Gene3D" id="3.40.50.1820">
    <property type="entry name" value="alpha/beta hydrolase"/>
    <property type="match status" value="1"/>
</dbReference>
<comment type="caution">
    <text evidence="1">The sequence shown here is derived from an EMBL/GenBank/DDBJ whole genome shotgun (WGS) entry which is preliminary data.</text>
</comment>
<reference evidence="1 2" key="1">
    <citation type="submission" date="2018-01" db="EMBL/GenBank/DDBJ databases">
        <title>The draft genome sequence of Halioglobus lutimaris HF004.</title>
        <authorList>
            <person name="Du Z.-J."/>
            <person name="Shi M.-J."/>
        </authorList>
    </citation>
    <scope>NUCLEOTIDE SEQUENCE [LARGE SCALE GENOMIC DNA]</scope>
    <source>
        <strain evidence="1 2">HF004</strain>
    </source>
</reference>
<accession>A0A2N5WX18</accession>
<evidence type="ECO:0000313" key="1">
    <source>
        <dbReference type="EMBL" id="PLW66782.1"/>
    </source>
</evidence>
<dbReference type="Proteomes" id="UP000235005">
    <property type="component" value="Unassembled WGS sequence"/>
</dbReference>
<dbReference type="GO" id="GO:0016787">
    <property type="term" value="F:hydrolase activity"/>
    <property type="evidence" value="ECO:0007669"/>
    <property type="project" value="UniProtKB-KW"/>
</dbReference>
<sequence length="254" mass="28235">MKNKGRESSEFLRPQHSLYISEPLRASMELGSLALYSSWLDLAPQGDGHAVMVIPGFTADGRSTKILRDYICRLGYSVSCWRQGVNLGVRKDLFDGAMAVLNELFERHDGRVSIVGQSLGGIYAREMAKSRPEKVRQVISLGSPFNDPGGVRSNVSELYKLFNPEKSPKSAQSRSIQWNPQLAPSVPTTAIYSKSDGVCHWRSCIQHGGGHDRLENIEVAVSHIGMVVNAQVFYVVADRLAQDQERWRPFNSGE</sequence>
<dbReference type="InterPro" id="IPR029058">
    <property type="entry name" value="AB_hydrolase_fold"/>
</dbReference>
<dbReference type="AlphaFoldDB" id="A0A2N5WX18"/>
<protein>
    <submittedName>
        <fullName evidence="1">Alpha/beta hydrolase</fullName>
    </submittedName>
</protein>
<name>A0A2N5WX18_9GAMM</name>
<gene>
    <name evidence="1" type="ORF">C0039_19980</name>
</gene>
<proteinExistence type="predicted"/>